<evidence type="ECO:0000313" key="6">
    <source>
        <dbReference type="Proteomes" id="UP000092993"/>
    </source>
</evidence>
<reference evidence="5 6" key="1">
    <citation type="submission" date="2016-03" db="EMBL/GenBank/DDBJ databases">
        <title>Whole genome sequencing of Grifola frondosa 9006-11.</title>
        <authorList>
            <person name="Min B."/>
            <person name="Park H."/>
            <person name="Kim J.-G."/>
            <person name="Cho H."/>
            <person name="Oh Y.-L."/>
            <person name="Kong W.-S."/>
            <person name="Choi I.-G."/>
        </authorList>
    </citation>
    <scope>NUCLEOTIDE SEQUENCE [LARGE SCALE GENOMIC DNA]</scope>
    <source>
        <strain evidence="5 6">9006-11</strain>
    </source>
</reference>
<accession>A0A1C7M1E5</accession>
<proteinExistence type="inferred from homology"/>
<dbReference type="InterPro" id="IPR029058">
    <property type="entry name" value="AB_hydrolase_fold"/>
</dbReference>
<dbReference type="EMBL" id="LUGG01000013">
    <property type="protein sequence ID" value="OBZ70732.1"/>
    <property type="molecule type" value="Genomic_DNA"/>
</dbReference>
<feature type="domain" description="AB hydrolase-1" evidence="3">
    <location>
        <begin position="136"/>
        <end position="296"/>
    </location>
</feature>
<dbReference type="InterPro" id="IPR013595">
    <property type="entry name" value="Pept_S33_TAP-like_C"/>
</dbReference>
<dbReference type="InterPro" id="IPR000073">
    <property type="entry name" value="AB_hydrolase_1"/>
</dbReference>
<evidence type="ECO:0000313" key="5">
    <source>
        <dbReference type="EMBL" id="OBZ70732.1"/>
    </source>
</evidence>
<dbReference type="Proteomes" id="UP000092993">
    <property type="component" value="Unassembled WGS sequence"/>
</dbReference>
<evidence type="ECO:0000256" key="2">
    <source>
        <dbReference type="ARBA" id="ARBA00022801"/>
    </source>
</evidence>
<sequence length="609" mass="66290">MEALDMKLEMSSILPNVAHVPQNHSPRFPTRRRLLFLSLTVLSALLWLACCGPRRLLNSSGLATSDHTRIFFGEPEFDWYALTPSDSIIWSNCFGSQKCARLILPLDYLSSPGESPNATIALRMIPASDLNHYKGTILLNPGGPGGSGTDFVQRIGTNISRIVGGGFDILGFDPRGIGASTPAAHCFESDSQRNIWELLSRDRLLNVSDGSVAFARAREKLVGERCVEAIGGEWGVAKFMSTASVATDMLHIVERLGQKKLQYWGFSYGSVLGQYFAAMYPEKVGRVVIDGVYDSHNYRAALWNTNLADVDDVLESFFTFCHQAGAEKCPLYAATVAEIHDRYTNIFARVTNNPIAVPFAVDGPFIITATSLHQLMFLATYSPTTMFGTVANTLVAVEKNNQTALAALGSSFPLSYKCKCKEPQPWLISNEAFHAIACGDGDPFSFSPEEFSAYFTNLTSMSPFAAPIWGNLRIRCAEWPLTARWRYTGPLEAANTSHPLLVVSPTSDPVCPLSDAKAVRARYGGAGLLVQNSFGHCSLSAPSLCTAKHVRAYFENGTLPKEGTVCEVDELPFVGAVGAEKVSAMSAEDMELLDALRGLADEVPMLGNF</sequence>
<name>A0A1C7M1E5_GRIFR</name>
<dbReference type="AlphaFoldDB" id="A0A1C7M1E5"/>
<organism evidence="5 6">
    <name type="scientific">Grifola frondosa</name>
    <name type="common">Maitake</name>
    <name type="synonym">Polyporus frondosus</name>
    <dbReference type="NCBI Taxonomy" id="5627"/>
    <lineage>
        <taxon>Eukaryota</taxon>
        <taxon>Fungi</taxon>
        <taxon>Dikarya</taxon>
        <taxon>Basidiomycota</taxon>
        <taxon>Agaricomycotina</taxon>
        <taxon>Agaricomycetes</taxon>
        <taxon>Polyporales</taxon>
        <taxon>Grifolaceae</taxon>
        <taxon>Grifola</taxon>
    </lineage>
</organism>
<evidence type="ECO:0000259" key="4">
    <source>
        <dbReference type="Pfam" id="PF08386"/>
    </source>
</evidence>
<evidence type="ECO:0008006" key="7">
    <source>
        <dbReference type="Google" id="ProtNLM"/>
    </source>
</evidence>
<dbReference type="Gene3D" id="3.40.50.1820">
    <property type="entry name" value="alpha/beta hydrolase"/>
    <property type="match status" value="1"/>
</dbReference>
<dbReference type="STRING" id="5627.A0A1C7M1E5"/>
<evidence type="ECO:0000259" key="3">
    <source>
        <dbReference type="Pfam" id="PF00561"/>
    </source>
</evidence>
<dbReference type="GO" id="GO:0016787">
    <property type="term" value="F:hydrolase activity"/>
    <property type="evidence" value="ECO:0007669"/>
    <property type="project" value="UniProtKB-KW"/>
</dbReference>
<keyword evidence="2" id="KW-0378">Hydrolase</keyword>
<comment type="similarity">
    <text evidence="1">Belongs to the peptidase S33 family.</text>
</comment>
<dbReference type="Pfam" id="PF00561">
    <property type="entry name" value="Abhydrolase_1"/>
    <property type="match status" value="1"/>
</dbReference>
<dbReference type="PANTHER" id="PTHR43248">
    <property type="entry name" value="2-SUCCINYL-6-HYDROXY-2,4-CYCLOHEXADIENE-1-CARBOXYLATE SYNTHASE"/>
    <property type="match status" value="1"/>
</dbReference>
<protein>
    <recommendedName>
        <fullName evidence="7">Alpha/beta-hydrolase</fullName>
    </recommendedName>
</protein>
<evidence type="ECO:0000256" key="1">
    <source>
        <dbReference type="ARBA" id="ARBA00010088"/>
    </source>
</evidence>
<feature type="domain" description="Peptidase S33 tripeptidyl aminopeptidase-like C-terminal" evidence="4">
    <location>
        <begin position="463"/>
        <end position="566"/>
    </location>
</feature>
<dbReference type="Pfam" id="PF08386">
    <property type="entry name" value="Abhydrolase_4"/>
    <property type="match status" value="1"/>
</dbReference>
<dbReference type="OMA" id="CAEWRVR"/>
<dbReference type="InterPro" id="IPR051601">
    <property type="entry name" value="Serine_prot/Carboxylest_S33"/>
</dbReference>
<gene>
    <name evidence="5" type="ORF">A0H81_09435</name>
</gene>
<dbReference type="SUPFAM" id="SSF53474">
    <property type="entry name" value="alpha/beta-Hydrolases"/>
    <property type="match status" value="1"/>
</dbReference>
<dbReference type="PANTHER" id="PTHR43248:SF25">
    <property type="entry name" value="AB HYDROLASE-1 DOMAIN-CONTAINING PROTEIN-RELATED"/>
    <property type="match status" value="1"/>
</dbReference>
<dbReference type="OrthoDB" id="425534at2759"/>
<comment type="caution">
    <text evidence="5">The sequence shown here is derived from an EMBL/GenBank/DDBJ whole genome shotgun (WGS) entry which is preliminary data.</text>
</comment>
<keyword evidence="6" id="KW-1185">Reference proteome</keyword>